<dbReference type="InterPro" id="IPR050471">
    <property type="entry name" value="AB_hydrolase"/>
</dbReference>
<dbReference type="Pfam" id="PF12697">
    <property type="entry name" value="Abhydrolase_6"/>
    <property type="match status" value="1"/>
</dbReference>
<dbReference type="SUPFAM" id="SSF53474">
    <property type="entry name" value="alpha/beta-Hydrolases"/>
    <property type="match status" value="1"/>
</dbReference>
<evidence type="ECO:0000259" key="1">
    <source>
        <dbReference type="Pfam" id="PF12697"/>
    </source>
</evidence>
<evidence type="ECO:0000313" key="2">
    <source>
        <dbReference type="EMBL" id="MCD5309977.1"/>
    </source>
</evidence>
<dbReference type="InterPro" id="IPR000073">
    <property type="entry name" value="AB_hydrolase_1"/>
</dbReference>
<feature type="domain" description="AB hydrolase-1" evidence="1">
    <location>
        <begin position="3"/>
        <end position="228"/>
    </location>
</feature>
<dbReference type="Proteomes" id="UP001138997">
    <property type="component" value="Unassembled WGS sequence"/>
</dbReference>
<proteinExistence type="predicted"/>
<dbReference type="PANTHER" id="PTHR43433">
    <property type="entry name" value="HYDROLASE, ALPHA/BETA FOLD FAMILY PROTEIN"/>
    <property type="match status" value="1"/>
</dbReference>
<keyword evidence="3" id="KW-1185">Reference proteome</keyword>
<dbReference type="EMBL" id="JAJOMB010000002">
    <property type="protein sequence ID" value="MCD5309977.1"/>
    <property type="molecule type" value="Genomic_DNA"/>
</dbReference>
<evidence type="ECO:0000313" key="3">
    <source>
        <dbReference type="Proteomes" id="UP001138997"/>
    </source>
</evidence>
<dbReference type="GO" id="GO:0016787">
    <property type="term" value="F:hydrolase activity"/>
    <property type="evidence" value="ECO:0007669"/>
    <property type="project" value="UniProtKB-KW"/>
</dbReference>
<organism evidence="2 3">
    <name type="scientific">Kineosporia babensis</name>
    <dbReference type="NCBI Taxonomy" id="499548"/>
    <lineage>
        <taxon>Bacteria</taxon>
        <taxon>Bacillati</taxon>
        <taxon>Actinomycetota</taxon>
        <taxon>Actinomycetes</taxon>
        <taxon>Kineosporiales</taxon>
        <taxon>Kineosporiaceae</taxon>
        <taxon>Kineosporia</taxon>
    </lineage>
</organism>
<dbReference type="PANTHER" id="PTHR43433:SF5">
    <property type="entry name" value="AB HYDROLASE-1 DOMAIN-CONTAINING PROTEIN"/>
    <property type="match status" value="1"/>
</dbReference>
<reference evidence="2" key="1">
    <citation type="submission" date="2021-11" db="EMBL/GenBank/DDBJ databases">
        <title>Streptomyces corallinus and Kineosporia corallina sp. nov., two new coral-derived marine actinobacteria.</title>
        <authorList>
            <person name="Buangrab K."/>
            <person name="Sutthacheep M."/>
            <person name="Yeemin T."/>
            <person name="Harunari E."/>
            <person name="Igarashi Y."/>
            <person name="Sripreechasak P."/>
            <person name="Kanchanasin P."/>
            <person name="Tanasupawat S."/>
            <person name="Phongsopitanun W."/>
        </authorList>
    </citation>
    <scope>NUCLEOTIDE SEQUENCE</scope>
    <source>
        <strain evidence="2">JCM 31032</strain>
    </source>
</reference>
<dbReference type="AlphaFoldDB" id="A0A9X1N7P7"/>
<dbReference type="InterPro" id="IPR029058">
    <property type="entry name" value="AB_hydrolase_fold"/>
</dbReference>
<accession>A0A9X1N7P7</accession>
<comment type="caution">
    <text evidence="2">The sequence shown here is derived from an EMBL/GenBank/DDBJ whole genome shotgun (WGS) entry which is preliminary data.</text>
</comment>
<keyword evidence="2" id="KW-0378">Hydrolase</keyword>
<sequence>MQDELAGKFTTVAYDRSGLGRSPAAQGARGLNDLAADLNAFLDQLLPPGERVILAGHSWGGPITRVATAANPGRVAGLLLVDPTDEACDLYFSPPARRLEKIMPVLSRLMTSTGLNRLTARGVLALMPDDAAADMHREAFTRGTAATYRAELAHLSRDLFALKQQPPSLKGVSLTVISAGQTSPGINTERLAALQLAHRVRAGQDGGRHVFAGRSGHLVPLDDPATVAGELRKLLDHNVSH</sequence>
<dbReference type="Gene3D" id="3.40.50.1820">
    <property type="entry name" value="alpha/beta hydrolase"/>
    <property type="match status" value="1"/>
</dbReference>
<protein>
    <submittedName>
        <fullName evidence="2">Alpha/beta hydrolase</fullName>
    </submittedName>
</protein>
<gene>
    <name evidence="2" type="ORF">LR394_03660</name>
</gene>
<name>A0A9X1N7P7_9ACTN</name>